<dbReference type="InterPro" id="IPR036236">
    <property type="entry name" value="Znf_C2H2_sf"/>
</dbReference>
<keyword evidence="9" id="KW-0238">DNA-binding</keyword>
<evidence type="ECO:0000256" key="10">
    <source>
        <dbReference type="ARBA" id="ARBA00023163"/>
    </source>
</evidence>
<evidence type="ECO:0000256" key="5">
    <source>
        <dbReference type="ARBA" id="ARBA00022771"/>
    </source>
</evidence>
<evidence type="ECO:0000256" key="6">
    <source>
        <dbReference type="ARBA" id="ARBA00022833"/>
    </source>
</evidence>
<dbReference type="Pfam" id="PF00096">
    <property type="entry name" value="zf-C2H2"/>
    <property type="match status" value="3"/>
</dbReference>
<dbReference type="GO" id="GO:0000981">
    <property type="term" value="F:DNA-binding transcription factor activity, RNA polymerase II-specific"/>
    <property type="evidence" value="ECO:0007669"/>
    <property type="project" value="TreeGrafter"/>
</dbReference>
<evidence type="ECO:0000256" key="8">
    <source>
        <dbReference type="ARBA" id="ARBA00023015"/>
    </source>
</evidence>
<comment type="similarity">
    <text evidence="1">Belongs to the krueppel C2H2-type zinc-finger protein family.</text>
</comment>
<keyword evidence="10" id="KW-0804">Transcription</keyword>
<evidence type="ECO:0000256" key="11">
    <source>
        <dbReference type="PROSITE-ProRule" id="PRU00042"/>
    </source>
</evidence>
<dbReference type="FunFam" id="3.30.160.60:FF:000321">
    <property type="entry name" value="myeloid zinc finger 1 isoform X1"/>
    <property type="match status" value="1"/>
</dbReference>
<keyword evidence="8" id="KW-0805">Transcription regulation</keyword>
<dbReference type="EMBL" id="DAARSK010000030">
    <property type="protein sequence ID" value="HAE3750022.1"/>
    <property type="molecule type" value="Genomic_DNA"/>
</dbReference>
<evidence type="ECO:0000256" key="3">
    <source>
        <dbReference type="ARBA" id="ARBA00022723"/>
    </source>
</evidence>
<keyword evidence="2" id="KW-1017">Isopeptide bond</keyword>
<keyword evidence="5 11" id="KW-0863">Zinc-finger</keyword>
<protein>
    <submittedName>
        <fullName evidence="13">C2H2-type zinc finger protein</fullName>
    </submittedName>
</protein>
<dbReference type="GO" id="GO:1990837">
    <property type="term" value="F:sequence-specific double-stranded DNA binding"/>
    <property type="evidence" value="ECO:0007669"/>
    <property type="project" value="UniProtKB-ARBA"/>
</dbReference>
<dbReference type="PROSITE" id="PS00028">
    <property type="entry name" value="ZINC_FINGER_C2H2_1"/>
    <property type="match status" value="3"/>
</dbReference>
<dbReference type="FunFam" id="3.30.160.60:FF:000030">
    <property type="entry name" value="Zinc finger protein 628"/>
    <property type="match status" value="1"/>
</dbReference>
<evidence type="ECO:0000313" key="13">
    <source>
        <dbReference type="EMBL" id="HAE3750022.1"/>
    </source>
</evidence>
<keyword evidence="4" id="KW-0677">Repeat</keyword>
<dbReference type="PANTHER" id="PTHR24394:SF44">
    <property type="entry name" value="ZINC FINGER PROTEIN 271-LIKE"/>
    <property type="match status" value="1"/>
</dbReference>
<gene>
    <name evidence="13" type="ORF">G4A15_004589</name>
</gene>
<keyword evidence="7" id="KW-0832">Ubl conjugation</keyword>
<evidence type="ECO:0000256" key="9">
    <source>
        <dbReference type="ARBA" id="ARBA00023125"/>
    </source>
</evidence>
<proteinExistence type="inferred from homology"/>
<dbReference type="Gene3D" id="3.30.160.60">
    <property type="entry name" value="Classic Zinc Finger"/>
    <property type="match status" value="3"/>
</dbReference>
<dbReference type="InterPro" id="IPR013087">
    <property type="entry name" value="Znf_C2H2_type"/>
</dbReference>
<dbReference type="AlphaFoldDB" id="A0A730EDP5"/>
<dbReference type="GO" id="GO:0008270">
    <property type="term" value="F:zinc ion binding"/>
    <property type="evidence" value="ECO:0007669"/>
    <property type="project" value="UniProtKB-KW"/>
</dbReference>
<dbReference type="SMART" id="SM00355">
    <property type="entry name" value="ZnF_C2H2"/>
    <property type="match status" value="3"/>
</dbReference>
<reference evidence="13" key="1">
    <citation type="journal article" date="2018" name="Genome Biol.">
        <title>SKESA: strategic k-mer extension for scrupulous assemblies.</title>
        <authorList>
            <person name="Souvorov A."/>
            <person name="Agarwala R."/>
            <person name="Lipman D.J."/>
        </authorList>
    </citation>
    <scope>NUCLEOTIDE SEQUENCE</scope>
    <source>
        <strain evidence="13">13-1325</strain>
    </source>
</reference>
<feature type="domain" description="C2H2-type" evidence="12">
    <location>
        <begin position="82"/>
        <end position="110"/>
    </location>
</feature>
<dbReference type="PROSITE" id="PS50157">
    <property type="entry name" value="ZINC_FINGER_C2H2_2"/>
    <property type="match status" value="3"/>
</dbReference>
<evidence type="ECO:0000256" key="1">
    <source>
        <dbReference type="ARBA" id="ARBA00006991"/>
    </source>
</evidence>
<reference evidence="13" key="2">
    <citation type="submission" date="2018-07" db="EMBL/GenBank/DDBJ databases">
        <authorList>
            <consortium name="NCBI Pathogen Detection Project"/>
        </authorList>
    </citation>
    <scope>NUCLEOTIDE SEQUENCE</scope>
    <source>
        <strain evidence="13">13-1325</strain>
    </source>
</reference>
<feature type="domain" description="C2H2-type" evidence="12">
    <location>
        <begin position="49"/>
        <end position="76"/>
    </location>
</feature>
<comment type="caution">
    <text evidence="13">The sequence shown here is derived from an EMBL/GenBank/DDBJ whole genome shotgun (WGS) entry which is preliminary data.</text>
</comment>
<organism evidence="13">
    <name type="scientific">Salmonella oranienberg</name>
    <dbReference type="NCBI Taxonomy" id="28147"/>
    <lineage>
        <taxon>Bacteria</taxon>
        <taxon>Pseudomonadati</taxon>
        <taxon>Pseudomonadota</taxon>
        <taxon>Gammaproteobacteria</taxon>
        <taxon>Enterobacterales</taxon>
        <taxon>Enterobacteriaceae</taxon>
        <taxon>Salmonella</taxon>
    </lineage>
</organism>
<evidence type="ECO:0000259" key="12">
    <source>
        <dbReference type="PROSITE" id="PS50157"/>
    </source>
</evidence>
<feature type="domain" description="C2H2-type" evidence="12">
    <location>
        <begin position="21"/>
        <end position="48"/>
    </location>
</feature>
<evidence type="ECO:0000256" key="7">
    <source>
        <dbReference type="ARBA" id="ARBA00022843"/>
    </source>
</evidence>
<dbReference type="SUPFAM" id="SSF57667">
    <property type="entry name" value="beta-beta-alpha zinc fingers"/>
    <property type="match status" value="2"/>
</dbReference>
<evidence type="ECO:0000256" key="4">
    <source>
        <dbReference type="ARBA" id="ARBA00022737"/>
    </source>
</evidence>
<accession>A0A730EDP5</accession>
<dbReference type="FunFam" id="3.30.160.60:FF:000303">
    <property type="entry name" value="Zinc finger protein 41"/>
    <property type="match status" value="1"/>
</dbReference>
<keyword evidence="6" id="KW-0862">Zinc</keyword>
<keyword evidence="3" id="KW-0479">Metal-binding</keyword>
<name>A0A730EDP5_SALON</name>
<sequence>MFYYRYPAVVCVIHIGGHSVFPCSRCSRTFTYPSALVRHMRIHTDERPYVCQTCGQAFHQRAHLTRHMHIHTGLLPSNQRPYVCQACGQAFCQLSNLTAHMWTQHSAMQADISDLEPTIPAHWLSESKFNALVKELRRIPPSSPALSRWLSESEFNALVEDLRRSPSGWSGIVE</sequence>
<evidence type="ECO:0000256" key="2">
    <source>
        <dbReference type="ARBA" id="ARBA00022499"/>
    </source>
</evidence>
<dbReference type="PANTHER" id="PTHR24394">
    <property type="entry name" value="ZINC FINGER PROTEIN"/>
    <property type="match status" value="1"/>
</dbReference>